<feature type="compositionally biased region" description="Low complexity" evidence="1">
    <location>
        <begin position="185"/>
        <end position="205"/>
    </location>
</feature>
<sequence length="346" mass="36698">MKTGKSLLAPIVGASNDFVFLEASMAEQQAFHPGVSLAGAVDLEALKHQVKAEPGQAGGAPAAGGYVIDTTENTFQAMVQTSATFPILLFLWVPTDDRLFAMARALGDAVNKLNGQIQLSRIDIASNPSIAQAFQIQGAPALFALIGGRPMPILQGLPSDEELQQITDVVVPKLIAAAQQAGVTGTAPYSGDPDSDAANSASAGSVQDQVPPEHQEAYMLAQQGDYAGAAAAYEKVLEADPNDTRAARERAKALLLARSANADVRVVRAAAADKPDDVDAQLAVADIDMIGGQIQDAFDRLLDFVAAGHKADIEPVRQRLLEYFTIPEPTDERLKRARRRLATLMY</sequence>
<organism evidence="2 3">
    <name type="scientific">Bifidobacterium adolescentis (strain ATCC 15703 / DSM 20083 / NCTC 11814 / E194a)</name>
    <dbReference type="NCBI Taxonomy" id="367928"/>
    <lineage>
        <taxon>Bacteria</taxon>
        <taxon>Bacillati</taxon>
        <taxon>Actinomycetota</taxon>
        <taxon>Actinomycetes</taxon>
        <taxon>Bifidobacteriales</taxon>
        <taxon>Bifidobacteriaceae</taxon>
        <taxon>Bifidobacterium</taxon>
    </lineage>
</organism>
<dbReference type="Proteomes" id="UP000008702">
    <property type="component" value="Chromosome"/>
</dbReference>
<dbReference type="SUPFAM" id="SSF52833">
    <property type="entry name" value="Thioredoxin-like"/>
    <property type="match status" value="1"/>
</dbReference>
<dbReference type="DNASU" id="4556207"/>
<accession>A1A3B9</accession>
<protein>
    <submittedName>
        <fullName evidence="2">Uncharacterized protein</fullName>
    </submittedName>
</protein>
<dbReference type="Gene3D" id="1.25.40.10">
    <property type="entry name" value="Tetratricopeptide repeat domain"/>
    <property type="match status" value="2"/>
</dbReference>
<dbReference type="KEGG" id="bad:BAD_1421"/>
<evidence type="ECO:0000313" key="2">
    <source>
        <dbReference type="EMBL" id="BAF40202.1"/>
    </source>
</evidence>
<proteinExistence type="predicted"/>
<dbReference type="STRING" id="367928.BAD_1421"/>
<dbReference type="EMBL" id="AP009256">
    <property type="protein sequence ID" value="BAF40202.1"/>
    <property type="molecule type" value="Genomic_DNA"/>
</dbReference>
<feature type="region of interest" description="Disordered" evidence="1">
    <location>
        <begin position="185"/>
        <end position="210"/>
    </location>
</feature>
<dbReference type="Pfam" id="PF14561">
    <property type="entry name" value="TPR_20"/>
    <property type="match status" value="1"/>
</dbReference>
<gene>
    <name evidence="2" type="ordered locus">BAD_1421</name>
</gene>
<dbReference type="PaxDb" id="1680-BADO_1610"/>
<dbReference type="Gene3D" id="3.40.30.10">
    <property type="entry name" value="Glutaredoxin"/>
    <property type="match status" value="1"/>
</dbReference>
<dbReference type="HOGENOM" id="CLU_046120_0_0_11"/>
<dbReference type="InterPro" id="IPR036249">
    <property type="entry name" value="Thioredoxin-like_sf"/>
</dbReference>
<evidence type="ECO:0000256" key="1">
    <source>
        <dbReference type="SAM" id="MobiDB-lite"/>
    </source>
</evidence>
<keyword evidence="3" id="KW-1185">Reference proteome</keyword>
<dbReference type="AlphaFoldDB" id="A1A3B9"/>
<name>A1A3B9_BIFAA</name>
<dbReference type="GO" id="GO:0006950">
    <property type="term" value="P:response to stress"/>
    <property type="evidence" value="ECO:0007669"/>
    <property type="project" value="UniProtKB-ARBA"/>
</dbReference>
<dbReference type="InterPro" id="IPR011990">
    <property type="entry name" value="TPR-like_helical_dom_sf"/>
</dbReference>
<reference evidence="2 3" key="1">
    <citation type="submission" date="2006-12" db="EMBL/GenBank/DDBJ databases">
        <title>Bifidobacterium adolescentis complete genome sequence.</title>
        <authorList>
            <person name="Suzuki T."/>
            <person name="Tsuda Y."/>
            <person name="Kanou N."/>
            <person name="Inoue T."/>
            <person name="Kumazaki K."/>
            <person name="Nagano S."/>
            <person name="Hirai S."/>
            <person name="Tanaka K."/>
            <person name="Watanabe K."/>
        </authorList>
    </citation>
    <scope>NUCLEOTIDE SEQUENCE [LARGE SCALE GENOMIC DNA]</scope>
    <source>
        <strain evidence="3">ATCC 15703 / DSM 20083 / NCTC 11814 / E194a</strain>
    </source>
</reference>
<dbReference type="SUPFAM" id="SSF48452">
    <property type="entry name" value="TPR-like"/>
    <property type="match status" value="1"/>
</dbReference>
<evidence type="ECO:0000313" key="3">
    <source>
        <dbReference type="Proteomes" id="UP000008702"/>
    </source>
</evidence>